<evidence type="ECO:0000259" key="1">
    <source>
        <dbReference type="Pfam" id="PF22749"/>
    </source>
</evidence>
<reference evidence="2" key="1">
    <citation type="submission" date="2021-05" db="EMBL/GenBank/DDBJ databases">
        <title>The genome of the haptophyte Pavlova lutheri (Diacronema luteri, Pavlovales) - a model for lipid biosynthesis in eukaryotic algae.</title>
        <authorList>
            <person name="Hulatt C.J."/>
            <person name="Posewitz M.C."/>
        </authorList>
    </citation>
    <scope>NUCLEOTIDE SEQUENCE</scope>
    <source>
        <strain evidence="2">NIVA-4/92</strain>
    </source>
</reference>
<dbReference type="GO" id="GO:0031048">
    <property type="term" value="P:regulatory ncRNA-mediated heterochromatin formation"/>
    <property type="evidence" value="ECO:0007669"/>
    <property type="project" value="TreeGrafter"/>
</dbReference>
<protein>
    <recommendedName>
        <fullName evidence="1">Arb2 domain-containing protein</fullName>
    </recommendedName>
</protein>
<gene>
    <name evidence="2" type="ORF">KFE25_006689</name>
</gene>
<dbReference type="InterPro" id="IPR048263">
    <property type="entry name" value="Arb2"/>
</dbReference>
<dbReference type="PANTHER" id="PTHR21357">
    <property type="entry name" value="FAM172 FAMILY PROTEIN HOMOLOG CG10038"/>
    <property type="match status" value="1"/>
</dbReference>
<dbReference type="InterPro" id="IPR053858">
    <property type="entry name" value="Arb2_dom"/>
</dbReference>
<feature type="domain" description="Arb2" evidence="1">
    <location>
        <begin position="89"/>
        <end position="264"/>
    </location>
</feature>
<dbReference type="GO" id="GO:0005634">
    <property type="term" value="C:nucleus"/>
    <property type="evidence" value="ECO:0007669"/>
    <property type="project" value="TreeGrafter"/>
</dbReference>
<sequence>MAWLTEPWRTDGARRLLEYGFEYRTCDDGLVRLHHLRTGTRLNAHNWQLFAGGDYGHLADAAQDHFHALCHLPRAEGGFDMRWWSLAPPSGAPPDAPTGKVLATADLERNSTGLLVVVPGTGSVRAGMWARGLLIHASLEQASAHGLISHALARGWSVVCFDPNRLDAGDARRTPLAGSRTREAHCASAWRQCVTDASPAARIAVVAHSAGGSWLLRCLQADATPDTHVERLRALAFSDSIHTMAAKRLDARRFALLAARGRQWRAGPGALDEPMADDRAPPGQPELGCGCPCVRAGTDDHSLTVFSSQASVLAFVDACMDDEDGGAGAADDAGSDAHWLDAPEDGGATGWTGRASCALQ</sequence>
<keyword evidence="3" id="KW-1185">Reference proteome</keyword>
<dbReference type="SUPFAM" id="SSF53474">
    <property type="entry name" value="alpha/beta-Hydrolases"/>
    <property type="match status" value="1"/>
</dbReference>
<dbReference type="GO" id="GO:0035197">
    <property type="term" value="F:siRNA binding"/>
    <property type="evidence" value="ECO:0007669"/>
    <property type="project" value="TreeGrafter"/>
</dbReference>
<name>A0A8J5XSF3_DIALT</name>
<dbReference type="AlphaFoldDB" id="A0A8J5XSF3"/>
<dbReference type="InterPro" id="IPR029058">
    <property type="entry name" value="AB_hydrolase_fold"/>
</dbReference>
<proteinExistence type="predicted"/>
<dbReference type="EMBL" id="JAGTXO010000005">
    <property type="protein sequence ID" value="KAG8467637.1"/>
    <property type="molecule type" value="Genomic_DNA"/>
</dbReference>
<dbReference type="OrthoDB" id="421951at2759"/>
<dbReference type="Pfam" id="PF22749">
    <property type="entry name" value="Arb2"/>
    <property type="match status" value="1"/>
</dbReference>
<dbReference type="Gene3D" id="3.40.50.1820">
    <property type="entry name" value="alpha/beta hydrolase"/>
    <property type="match status" value="1"/>
</dbReference>
<dbReference type="PANTHER" id="PTHR21357:SF4">
    <property type="entry name" value="FAM172 FAMILY PROTEIN HOMOLOG CG10038"/>
    <property type="match status" value="1"/>
</dbReference>
<comment type="caution">
    <text evidence="2">The sequence shown here is derived from an EMBL/GenBank/DDBJ whole genome shotgun (WGS) entry which is preliminary data.</text>
</comment>
<dbReference type="Proteomes" id="UP000751190">
    <property type="component" value="Unassembled WGS sequence"/>
</dbReference>
<organism evidence="2 3">
    <name type="scientific">Diacronema lutheri</name>
    <name type="common">Unicellular marine alga</name>
    <name type="synonym">Monochrysis lutheri</name>
    <dbReference type="NCBI Taxonomy" id="2081491"/>
    <lineage>
        <taxon>Eukaryota</taxon>
        <taxon>Haptista</taxon>
        <taxon>Haptophyta</taxon>
        <taxon>Pavlovophyceae</taxon>
        <taxon>Pavlovales</taxon>
        <taxon>Pavlovaceae</taxon>
        <taxon>Diacronema</taxon>
    </lineage>
</organism>
<evidence type="ECO:0000313" key="3">
    <source>
        <dbReference type="Proteomes" id="UP000751190"/>
    </source>
</evidence>
<accession>A0A8J5XSF3</accession>
<evidence type="ECO:0000313" key="2">
    <source>
        <dbReference type="EMBL" id="KAG8467637.1"/>
    </source>
</evidence>